<comment type="caution">
    <text evidence="1">The sequence shown here is derived from an EMBL/GenBank/DDBJ whole genome shotgun (WGS) entry which is preliminary data.</text>
</comment>
<gene>
    <name evidence="1" type="ORF">GETHPA_17110</name>
</gene>
<evidence type="ECO:0000313" key="1">
    <source>
        <dbReference type="EMBL" id="GLH70178.1"/>
    </source>
</evidence>
<organism evidence="1 2">
    <name type="scientific">Geothrix rubra</name>
    <dbReference type="NCBI Taxonomy" id="2927977"/>
    <lineage>
        <taxon>Bacteria</taxon>
        <taxon>Pseudomonadati</taxon>
        <taxon>Acidobacteriota</taxon>
        <taxon>Holophagae</taxon>
        <taxon>Holophagales</taxon>
        <taxon>Holophagaceae</taxon>
        <taxon>Geothrix</taxon>
    </lineage>
</organism>
<dbReference type="EMBL" id="BSDD01000003">
    <property type="protein sequence ID" value="GLH70178.1"/>
    <property type="molecule type" value="Genomic_DNA"/>
</dbReference>
<dbReference type="RefSeq" id="WP_285724651.1">
    <property type="nucleotide sequence ID" value="NZ_BSDD01000003.1"/>
</dbReference>
<keyword evidence="2" id="KW-1185">Reference proteome</keyword>
<reference evidence="1 2" key="1">
    <citation type="journal article" date="2023" name="Antonie Van Leeuwenhoek">
        <title>Mesoterricola silvestris gen. nov., sp. nov., Mesoterricola sediminis sp. nov., Geothrix oryzae sp. nov., Geothrix edaphica sp. nov., Geothrix rubra sp. nov., and Geothrix limicola sp. nov., six novel members of Acidobacteriota isolated from soils.</title>
        <authorList>
            <person name="Itoh H."/>
            <person name="Sugisawa Y."/>
            <person name="Mise K."/>
            <person name="Xu Z."/>
            <person name="Kuniyasu M."/>
            <person name="Ushijima N."/>
            <person name="Kawano K."/>
            <person name="Kobayashi E."/>
            <person name="Shiratori Y."/>
            <person name="Masuda Y."/>
            <person name="Senoo K."/>
        </authorList>
    </citation>
    <scope>NUCLEOTIDE SEQUENCE [LARGE SCALE GENOMIC DNA]</scope>
    <source>
        <strain evidence="1 2">Red803</strain>
    </source>
</reference>
<dbReference type="Proteomes" id="UP001165089">
    <property type="component" value="Unassembled WGS sequence"/>
</dbReference>
<name>A0ABQ5Q678_9BACT</name>
<accession>A0ABQ5Q678</accession>
<dbReference type="CDD" id="cd07820">
    <property type="entry name" value="SRPBCC_3"/>
    <property type="match status" value="1"/>
</dbReference>
<dbReference type="SUPFAM" id="SSF55961">
    <property type="entry name" value="Bet v1-like"/>
    <property type="match status" value="1"/>
</dbReference>
<dbReference type="Gene3D" id="3.30.530.20">
    <property type="match status" value="1"/>
</dbReference>
<protein>
    <recommendedName>
        <fullName evidence="3">CDP-paratose 2-epimerase</fullName>
    </recommendedName>
</protein>
<dbReference type="InterPro" id="IPR019587">
    <property type="entry name" value="Polyketide_cyclase/dehydratase"/>
</dbReference>
<proteinExistence type="predicted"/>
<dbReference type="InterPro" id="IPR023393">
    <property type="entry name" value="START-like_dom_sf"/>
</dbReference>
<evidence type="ECO:0000313" key="2">
    <source>
        <dbReference type="Proteomes" id="UP001165089"/>
    </source>
</evidence>
<sequence>MRDQVFRAITHLSRPRTEVFAFFSDPANLERLTPPWLSFRILTPEPLPRGEGAVYDYALRLHGLPLRWRTLILQWEEGHRFEDLQTRGPYANWHHVHRFEDAPGGGTRMTDEVHWRLPFGWLGRLAAPLVARDVRRIFTYREEVLKGHFQESTPPAGRPAPRMAP</sequence>
<evidence type="ECO:0008006" key="3">
    <source>
        <dbReference type="Google" id="ProtNLM"/>
    </source>
</evidence>
<dbReference type="Pfam" id="PF10604">
    <property type="entry name" value="Polyketide_cyc2"/>
    <property type="match status" value="1"/>
</dbReference>